<sequence length="32" mass="3296">GSGQGPTVPQSNGLPPRRVLRPDDGHPADGYP</sequence>
<feature type="region of interest" description="Disordered" evidence="1">
    <location>
        <begin position="1"/>
        <end position="32"/>
    </location>
</feature>
<accession>A0A6J4N5M1</accession>
<feature type="non-terminal residue" evidence="2">
    <location>
        <position position="1"/>
    </location>
</feature>
<protein>
    <submittedName>
        <fullName evidence="2">Uncharacterized protein</fullName>
    </submittedName>
</protein>
<evidence type="ECO:0000313" key="2">
    <source>
        <dbReference type="EMBL" id="CAA9374904.1"/>
    </source>
</evidence>
<evidence type="ECO:0000256" key="1">
    <source>
        <dbReference type="SAM" id="MobiDB-lite"/>
    </source>
</evidence>
<feature type="compositionally biased region" description="Polar residues" evidence="1">
    <location>
        <begin position="1"/>
        <end position="13"/>
    </location>
</feature>
<feature type="non-terminal residue" evidence="2">
    <location>
        <position position="32"/>
    </location>
</feature>
<organism evidence="2">
    <name type="scientific">uncultured Chloroflexia bacterium</name>
    <dbReference type="NCBI Taxonomy" id="1672391"/>
    <lineage>
        <taxon>Bacteria</taxon>
        <taxon>Bacillati</taxon>
        <taxon>Chloroflexota</taxon>
        <taxon>Chloroflexia</taxon>
        <taxon>environmental samples</taxon>
    </lineage>
</organism>
<dbReference type="AlphaFoldDB" id="A0A6J4N5M1"/>
<reference evidence="2" key="1">
    <citation type="submission" date="2020-02" db="EMBL/GenBank/DDBJ databases">
        <authorList>
            <person name="Meier V. D."/>
        </authorList>
    </citation>
    <scope>NUCLEOTIDE SEQUENCE</scope>
    <source>
        <strain evidence="2">AVDCRST_MAG93</strain>
    </source>
</reference>
<name>A0A6J4N5M1_9CHLR</name>
<feature type="compositionally biased region" description="Basic and acidic residues" evidence="1">
    <location>
        <begin position="20"/>
        <end position="32"/>
    </location>
</feature>
<proteinExistence type="predicted"/>
<dbReference type="EMBL" id="CADCTR010002937">
    <property type="protein sequence ID" value="CAA9374904.1"/>
    <property type="molecule type" value="Genomic_DNA"/>
</dbReference>
<gene>
    <name evidence="2" type="ORF">AVDCRST_MAG93-8737</name>
</gene>